<evidence type="ECO:0000256" key="12">
    <source>
        <dbReference type="ARBA" id="ARBA00051096"/>
    </source>
</evidence>
<evidence type="ECO:0000313" key="17">
    <source>
        <dbReference type="Proteomes" id="UP000886722"/>
    </source>
</evidence>
<dbReference type="InterPro" id="IPR013747">
    <property type="entry name" value="ACP_syn_III_C"/>
</dbReference>
<dbReference type="NCBIfam" id="NF006829">
    <property type="entry name" value="PRK09352.1"/>
    <property type="match status" value="1"/>
</dbReference>
<reference evidence="16" key="2">
    <citation type="journal article" date="2021" name="PeerJ">
        <title>Extensive microbial diversity within the chicken gut microbiome revealed by metagenomics and culture.</title>
        <authorList>
            <person name="Gilroy R."/>
            <person name="Ravi A."/>
            <person name="Getino M."/>
            <person name="Pursley I."/>
            <person name="Horton D.L."/>
            <person name="Alikhan N.F."/>
            <person name="Baker D."/>
            <person name="Gharbi K."/>
            <person name="Hall N."/>
            <person name="Watson M."/>
            <person name="Adriaenssens E.M."/>
            <person name="Foster-Nyarko E."/>
            <person name="Jarju S."/>
            <person name="Secka A."/>
            <person name="Antonio M."/>
            <person name="Oren A."/>
            <person name="Chaudhuri R.R."/>
            <person name="La Ragione R."/>
            <person name="Hildebrand F."/>
            <person name="Pallen M.J."/>
        </authorList>
    </citation>
    <scope>NUCLEOTIDE SEQUENCE</scope>
    <source>
        <strain evidence="16">21143</strain>
    </source>
</reference>
<feature type="domain" description="Beta-ketoacyl-[acyl-carrier-protein] synthase III C-terminal" evidence="14">
    <location>
        <begin position="238"/>
        <end position="325"/>
    </location>
</feature>
<evidence type="ECO:0000256" key="9">
    <source>
        <dbReference type="ARBA" id="ARBA00023160"/>
    </source>
</evidence>
<keyword evidence="7 13" id="KW-0276">Fatty acid metabolism</keyword>
<dbReference type="GO" id="GO:0044550">
    <property type="term" value="P:secondary metabolite biosynthetic process"/>
    <property type="evidence" value="ECO:0007669"/>
    <property type="project" value="TreeGrafter"/>
</dbReference>
<dbReference type="FunFam" id="3.40.47.10:FF:000004">
    <property type="entry name" value="3-oxoacyl-[acyl-carrier-protein] synthase 3"/>
    <property type="match status" value="1"/>
</dbReference>
<dbReference type="HAMAP" id="MF_01815">
    <property type="entry name" value="FabH"/>
    <property type="match status" value="1"/>
</dbReference>
<feature type="domain" description="Beta-ketoacyl-[acyl-carrier-protein] synthase III N-terminal" evidence="15">
    <location>
        <begin position="108"/>
        <end position="186"/>
    </location>
</feature>
<proteinExistence type="inferred from homology"/>
<comment type="subcellular location">
    <subcellularLocation>
        <location evidence="13">Cytoplasm</location>
    </subcellularLocation>
</comment>
<dbReference type="PANTHER" id="PTHR34069">
    <property type="entry name" value="3-OXOACYL-[ACYL-CARRIER-PROTEIN] SYNTHASE 3"/>
    <property type="match status" value="1"/>
</dbReference>
<evidence type="ECO:0000256" key="13">
    <source>
        <dbReference type="HAMAP-Rule" id="MF_01815"/>
    </source>
</evidence>
<evidence type="ECO:0000256" key="8">
    <source>
        <dbReference type="ARBA" id="ARBA00023098"/>
    </source>
</evidence>
<evidence type="ECO:0000259" key="15">
    <source>
        <dbReference type="Pfam" id="PF08545"/>
    </source>
</evidence>
<dbReference type="NCBIfam" id="TIGR00747">
    <property type="entry name" value="fabH"/>
    <property type="match status" value="1"/>
</dbReference>
<dbReference type="Proteomes" id="UP000886722">
    <property type="component" value="Unassembled WGS sequence"/>
</dbReference>
<evidence type="ECO:0000256" key="3">
    <source>
        <dbReference type="ARBA" id="ARBA00012333"/>
    </source>
</evidence>
<dbReference type="InterPro" id="IPR016039">
    <property type="entry name" value="Thiolase-like"/>
</dbReference>
<keyword evidence="6 13" id="KW-0808">Transferase</keyword>
<protein>
    <recommendedName>
        <fullName evidence="3 13">Beta-ketoacyl-[acyl-carrier-protein] synthase III</fullName>
        <shortName evidence="13">Beta-ketoacyl-ACP synthase III</shortName>
        <shortName evidence="13">KAS III</shortName>
        <ecNumber evidence="3 13">2.3.1.180</ecNumber>
    </recommendedName>
    <alternativeName>
        <fullName evidence="13">3-oxoacyl-[acyl-carrier-protein] synthase 3</fullName>
    </alternativeName>
    <alternativeName>
        <fullName evidence="13">3-oxoacyl-[acyl-carrier-protein] synthase III</fullName>
    </alternativeName>
</protein>
<name>A0A9D1GF83_9BACT</name>
<keyword evidence="10 13" id="KW-0511">Multifunctional enzyme</keyword>
<dbReference type="Gene3D" id="3.40.47.10">
    <property type="match status" value="1"/>
</dbReference>
<dbReference type="InterPro" id="IPR004655">
    <property type="entry name" value="FabH"/>
</dbReference>
<evidence type="ECO:0000256" key="10">
    <source>
        <dbReference type="ARBA" id="ARBA00023268"/>
    </source>
</evidence>
<dbReference type="GO" id="GO:0005737">
    <property type="term" value="C:cytoplasm"/>
    <property type="evidence" value="ECO:0007669"/>
    <property type="project" value="UniProtKB-SubCell"/>
</dbReference>
<comment type="caution">
    <text evidence="16">The sequence shown here is derived from an EMBL/GenBank/DDBJ whole genome shotgun (WGS) entry which is preliminary data.</text>
</comment>
<gene>
    <name evidence="13" type="primary">fabH</name>
    <name evidence="16" type="ORF">IAD06_03810</name>
</gene>
<evidence type="ECO:0000256" key="4">
    <source>
        <dbReference type="ARBA" id="ARBA00022490"/>
    </source>
</evidence>
<dbReference type="AlphaFoldDB" id="A0A9D1GF83"/>
<feature type="active site" evidence="13">
    <location>
        <position position="284"/>
    </location>
</feature>
<feature type="active site" evidence="13">
    <location>
        <position position="114"/>
    </location>
</feature>
<evidence type="ECO:0000259" key="14">
    <source>
        <dbReference type="Pfam" id="PF08541"/>
    </source>
</evidence>
<keyword evidence="11 13" id="KW-0012">Acyltransferase</keyword>
<evidence type="ECO:0000256" key="7">
    <source>
        <dbReference type="ARBA" id="ARBA00022832"/>
    </source>
</evidence>
<dbReference type="EMBL" id="DVKT01000031">
    <property type="protein sequence ID" value="HIT39149.1"/>
    <property type="molecule type" value="Genomic_DNA"/>
</dbReference>
<evidence type="ECO:0000256" key="5">
    <source>
        <dbReference type="ARBA" id="ARBA00022516"/>
    </source>
</evidence>
<dbReference type="Pfam" id="PF08545">
    <property type="entry name" value="ACP_syn_III"/>
    <property type="match status" value="1"/>
</dbReference>
<comment type="subunit">
    <text evidence="13">Homodimer.</text>
</comment>
<reference evidence="16" key="1">
    <citation type="submission" date="2020-10" db="EMBL/GenBank/DDBJ databases">
        <authorList>
            <person name="Gilroy R."/>
        </authorList>
    </citation>
    <scope>NUCLEOTIDE SEQUENCE</scope>
    <source>
        <strain evidence="16">21143</strain>
    </source>
</reference>
<dbReference type="GO" id="GO:0033818">
    <property type="term" value="F:beta-ketoacyl-acyl-carrier-protein synthase III activity"/>
    <property type="evidence" value="ECO:0007669"/>
    <property type="project" value="UniProtKB-UniRule"/>
</dbReference>
<dbReference type="PANTHER" id="PTHR34069:SF2">
    <property type="entry name" value="BETA-KETOACYL-[ACYL-CARRIER-PROTEIN] SYNTHASE III"/>
    <property type="match status" value="1"/>
</dbReference>
<evidence type="ECO:0000256" key="11">
    <source>
        <dbReference type="ARBA" id="ARBA00023315"/>
    </source>
</evidence>
<feature type="region of interest" description="ACP-binding" evidence="13">
    <location>
        <begin position="255"/>
        <end position="259"/>
    </location>
</feature>
<comment type="similarity">
    <text evidence="2 13">Belongs to the thiolase-like superfamily. FabH family.</text>
</comment>
<dbReference type="InterPro" id="IPR013751">
    <property type="entry name" value="ACP_syn_III_N"/>
</dbReference>
<evidence type="ECO:0000256" key="2">
    <source>
        <dbReference type="ARBA" id="ARBA00008642"/>
    </source>
</evidence>
<dbReference type="GO" id="GO:0004315">
    <property type="term" value="F:3-oxoacyl-[acyl-carrier-protein] synthase activity"/>
    <property type="evidence" value="ECO:0007669"/>
    <property type="project" value="InterPro"/>
</dbReference>
<organism evidence="16 17">
    <name type="scientific">Candidatus Caccoplasma intestinavium</name>
    <dbReference type="NCBI Taxonomy" id="2840716"/>
    <lineage>
        <taxon>Bacteria</taxon>
        <taxon>Pseudomonadati</taxon>
        <taxon>Bacteroidota</taxon>
        <taxon>Bacteroidia</taxon>
        <taxon>Bacteroidales</taxon>
        <taxon>Bacteroidaceae</taxon>
        <taxon>Bacteroidaceae incertae sedis</taxon>
        <taxon>Candidatus Caccoplasma</taxon>
    </lineage>
</organism>
<dbReference type="CDD" id="cd00830">
    <property type="entry name" value="KAS_III"/>
    <property type="match status" value="1"/>
</dbReference>
<dbReference type="EC" id="2.3.1.180" evidence="3 13"/>
<comment type="function">
    <text evidence="13">Catalyzes the condensation reaction of fatty acid synthesis by the addition to an acyl acceptor of two carbons from malonyl-ACP. Catalyzes the first condensation reaction which initiates fatty acid synthesis and may therefore play a role in governing the total rate of fatty acid production. Possesses both acetoacetyl-ACP synthase and acetyl transacylase activities. Its substrate specificity determines the biosynthesis of branched-chain and/or straight-chain of fatty acids.</text>
</comment>
<evidence type="ECO:0000256" key="6">
    <source>
        <dbReference type="ARBA" id="ARBA00022679"/>
    </source>
</evidence>
<dbReference type="Pfam" id="PF08541">
    <property type="entry name" value="ACP_syn_III_C"/>
    <property type="match status" value="1"/>
</dbReference>
<keyword evidence="5 13" id="KW-0444">Lipid biosynthesis</keyword>
<comment type="catalytic activity">
    <reaction evidence="12">
        <text>malonyl-[ACP] + acetyl-CoA + H(+) = 3-oxobutanoyl-[ACP] + CO2 + CoA</text>
        <dbReference type="Rhea" id="RHEA:12080"/>
        <dbReference type="Rhea" id="RHEA-COMP:9623"/>
        <dbReference type="Rhea" id="RHEA-COMP:9625"/>
        <dbReference type="ChEBI" id="CHEBI:15378"/>
        <dbReference type="ChEBI" id="CHEBI:16526"/>
        <dbReference type="ChEBI" id="CHEBI:57287"/>
        <dbReference type="ChEBI" id="CHEBI:57288"/>
        <dbReference type="ChEBI" id="CHEBI:78449"/>
        <dbReference type="ChEBI" id="CHEBI:78450"/>
        <dbReference type="EC" id="2.3.1.180"/>
    </reaction>
    <physiologicalReaction direction="left-to-right" evidence="12">
        <dbReference type="Rhea" id="RHEA:12081"/>
    </physiologicalReaction>
</comment>
<dbReference type="SUPFAM" id="SSF53901">
    <property type="entry name" value="Thiolase-like"/>
    <property type="match status" value="1"/>
</dbReference>
<keyword evidence="9 13" id="KW-0275">Fatty acid biosynthesis</keyword>
<evidence type="ECO:0000313" key="16">
    <source>
        <dbReference type="EMBL" id="HIT39149.1"/>
    </source>
</evidence>
<sequence length="346" mass="37863">MVNAMIAGVASYVPDDILTNEELSKMVDTTDEWITTRVGIKTRHILKGEGLGSSKMGSRAVKKVLCKTNTAPGEIEAVICATSTPDYRFPSTASIVARKAGINNAFCYDIQAACSGFIVALQAATAYIRSGMCKKVMVVATEKMSSITDYQDRSTCPLFGDGGTAALVVATEEDYGVMDSIIHTDGVGLPFLHMKAGGSVRPASHETVDHREHFVYQEGRIVYKYAVSSMLQVSEDILKRNNLTVDTIDWFIPHQANLRIIEAIADRMNIDPQKVVVTIEKYGNTSAASIPLCLADWEKKLKKGDKIVLTSFGAGFIWGSVYLKWGYNPEDVQEIPETLNDTEDAE</sequence>
<accession>A0A9D1GF83</accession>
<feature type="active site" evidence="13">
    <location>
        <position position="254"/>
    </location>
</feature>
<comment type="domain">
    <text evidence="13">The last Arg residue of the ACP-binding site is essential for the weak association between ACP/AcpP and FabH.</text>
</comment>
<dbReference type="GO" id="GO:0006633">
    <property type="term" value="P:fatty acid biosynthetic process"/>
    <property type="evidence" value="ECO:0007669"/>
    <property type="project" value="UniProtKB-UniRule"/>
</dbReference>
<comment type="pathway">
    <text evidence="1 13">Lipid metabolism; fatty acid biosynthesis.</text>
</comment>
<keyword evidence="8 13" id="KW-0443">Lipid metabolism</keyword>
<keyword evidence="4 13" id="KW-0963">Cytoplasm</keyword>
<evidence type="ECO:0000256" key="1">
    <source>
        <dbReference type="ARBA" id="ARBA00005194"/>
    </source>
</evidence>